<dbReference type="GO" id="GO:0008168">
    <property type="term" value="F:methyltransferase activity"/>
    <property type="evidence" value="ECO:0007669"/>
    <property type="project" value="UniProtKB-KW"/>
</dbReference>
<dbReference type="SUPFAM" id="SSF53448">
    <property type="entry name" value="Nucleotide-diphospho-sugar transferases"/>
    <property type="match status" value="1"/>
</dbReference>
<dbReference type="SUPFAM" id="SSF53335">
    <property type="entry name" value="S-adenosyl-L-methionine-dependent methyltransferases"/>
    <property type="match status" value="1"/>
</dbReference>
<comment type="caution">
    <text evidence="1">The sequence shown here is derived from an EMBL/GenBank/DDBJ whole genome shotgun (WGS) entry which is preliminary data.</text>
</comment>
<dbReference type="Pfam" id="PF13489">
    <property type="entry name" value="Methyltransf_23"/>
    <property type="match status" value="1"/>
</dbReference>
<keyword evidence="1" id="KW-0489">Methyltransferase</keyword>
<reference evidence="1" key="1">
    <citation type="journal article" date="2020" name="mSystems">
        <title>Genome- and Community-Level Interaction Insights into Carbon Utilization and Element Cycling Functions of Hydrothermarchaeota in Hydrothermal Sediment.</title>
        <authorList>
            <person name="Zhou Z."/>
            <person name="Liu Y."/>
            <person name="Xu W."/>
            <person name="Pan J."/>
            <person name="Luo Z.H."/>
            <person name="Li M."/>
        </authorList>
    </citation>
    <scope>NUCLEOTIDE SEQUENCE [LARGE SCALE GENOMIC DNA]</scope>
    <source>
        <strain evidence="1">SpSt-732</strain>
    </source>
</reference>
<gene>
    <name evidence="1" type="ORF">ENV14_05710</name>
</gene>
<dbReference type="AlphaFoldDB" id="A0A7C4FFY5"/>
<protein>
    <submittedName>
        <fullName evidence="1">Methyltransferase domain-containing protein</fullName>
    </submittedName>
</protein>
<proteinExistence type="predicted"/>
<dbReference type="InterPro" id="IPR029044">
    <property type="entry name" value="Nucleotide-diphossugar_trans"/>
</dbReference>
<dbReference type="GO" id="GO:0032259">
    <property type="term" value="P:methylation"/>
    <property type="evidence" value="ECO:0007669"/>
    <property type="project" value="UniProtKB-KW"/>
</dbReference>
<sequence length="239" mass="27446">MAHTSMLIKNKYSDKVKVIRLLKNYGYCLGNNLALKYVSKDTEYILFQNPDAILAKNCGVDVIKCDIERDELGVADADCAVFTEVLEHLHYYRALVALVRISRALRVKGHLILTTPNIASLFRRLRLLLGKQPIYKYHVREYTVDEVLEMVREAGFDVVKAYYSIVNDLTHIDAEHNDYLKISGYRDLIKVAVKRSTKLNILRALVYPIVKLVPSLRQLIVVIGVKVREPSVKPFERWG</sequence>
<dbReference type="Gene3D" id="3.40.50.150">
    <property type="entry name" value="Vaccinia Virus protein VP39"/>
    <property type="match status" value="1"/>
</dbReference>
<evidence type="ECO:0000313" key="1">
    <source>
        <dbReference type="EMBL" id="HGI87863.1"/>
    </source>
</evidence>
<keyword evidence="1" id="KW-0808">Transferase</keyword>
<accession>A0A7C4FFY5</accession>
<name>A0A7C4FFY5_9CREN</name>
<dbReference type="EMBL" id="DTFF01000048">
    <property type="protein sequence ID" value="HGI87863.1"/>
    <property type="molecule type" value="Genomic_DNA"/>
</dbReference>
<dbReference type="InterPro" id="IPR029063">
    <property type="entry name" value="SAM-dependent_MTases_sf"/>
</dbReference>
<organism evidence="1">
    <name type="scientific">Ignisphaera aggregans</name>
    <dbReference type="NCBI Taxonomy" id="334771"/>
    <lineage>
        <taxon>Archaea</taxon>
        <taxon>Thermoproteota</taxon>
        <taxon>Thermoprotei</taxon>
        <taxon>Desulfurococcales</taxon>
        <taxon>Desulfurococcaceae</taxon>
        <taxon>Ignisphaera</taxon>
    </lineage>
</organism>